<dbReference type="Pfam" id="PF00941">
    <property type="entry name" value="FAD_binding_5"/>
    <property type="match status" value="1"/>
</dbReference>
<dbReference type="InterPro" id="IPR036683">
    <property type="entry name" value="CO_DH_flav_C_dom_sf"/>
</dbReference>
<dbReference type="InterPro" id="IPR016167">
    <property type="entry name" value="FAD-bd_PCMH_sub1"/>
</dbReference>
<dbReference type="InterPro" id="IPR002346">
    <property type="entry name" value="Mopterin_DH_FAD-bd"/>
</dbReference>
<accession>A0A346NHQ3</accession>
<reference evidence="3 4" key="1">
    <citation type="submission" date="2018-08" db="EMBL/GenBank/DDBJ databases">
        <title>Salinimonas sediminis sp. nov., a piezophilic bacterium isolated from a deep-sea sediment sample from the New Britain Trench.</title>
        <authorList>
            <person name="Cao J."/>
        </authorList>
    </citation>
    <scope>NUCLEOTIDE SEQUENCE [LARGE SCALE GENOMIC DNA]</scope>
    <source>
        <strain evidence="3 4">N102</strain>
    </source>
</reference>
<dbReference type="SMART" id="SM01092">
    <property type="entry name" value="CO_deh_flav_C"/>
    <property type="match status" value="1"/>
</dbReference>
<dbReference type="InterPro" id="IPR016169">
    <property type="entry name" value="FAD-bd_PCMH_sub2"/>
</dbReference>
<dbReference type="InterPro" id="IPR036318">
    <property type="entry name" value="FAD-bd_PCMH-like_sf"/>
</dbReference>
<dbReference type="SUPFAM" id="SSF55447">
    <property type="entry name" value="CO dehydrogenase flavoprotein C-terminal domain-like"/>
    <property type="match status" value="1"/>
</dbReference>
<dbReference type="PROSITE" id="PS51387">
    <property type="entry name" value="FAD_PCMH"/>
    <property type="match status" value="1"/>
</dbReference>
<dbReference type="GO" id="GO:0016491">
    <property type="term" value="F:oxidoreductase activity"/>
    <property type="evidence" value="ECO:0007669"/>
    <property type="project" value="InterPro"/>
</dbReference>
<gene>
    <name evidence="3" type="ORF">D0Y50_00955</name>
</gene>
<dbReference type="KEGG" id="salm:D0Y50_00955"/>
<dbReference type="SUPFAM" id="SSF56176">
    <property type="entry name" value="FAD-binding/transporter-associated domain-like"/>
    <property type="match status" value="1"/>
</dbReference>
<protein>
    <submittedName>
        <fullName evidence="3">Xanthine dehydrogenase family protein subunit M</fullName>
    </submittedName>
</protein>
<dbReference type="Gene3D" id="3.30.390.50">
    <property type="entry name" value="CO dehydrogenase flavoprotein, C-terminal domain"/>
    <property type="match status" value="1"/>
</dbReference>
<dbReference type="RefSeq" id="WP_117315051.1">
    <property type="nucleotide sequence ID" value="NZ_CP031769.1"/>
</dbReference>
<evidence type="ECO:0000259" key="2">
    <source>
        <dbReference type="PROSITE" id="PS51387"/>
    </source>
</evidence>
<dbReference type="InterPro" id="IPR016166">
    <property type="entry name" value="FAD-bd_PCMH"/>
</dbReference>
<evidence type="ECO:0000313" key="4">
    <source>
        <dbReference type="Proteomes" id="UP000262073"/>
    </source>
</evidence>
<sequence>MKPFSVFSLQDKQDLSKVASFEHSRFLAGGTNLVDLMKHQIEEPDQIVDLSSWQEAHQISESDHKVTIGALVTNTELADFAYRQPTLSLLSQALLAGATVQLRNRATTGGNLLQRTRCYYFYDTTKACNKREPGSGCAALDGFNRIHAVLGTSEHCIASHPSDMATAMTALDATVHTMNAAGEVRHIPVRELYTLPGDTPHIETQLGADELITAVSINKTARGTQIYQKVRDRSSYAFALVSVACAMHVKDGIIENINLAFGGVGSRPWHAKSAEDYLRGKSATEALFSQAADVELSAAKGSGGNDFKIPMLKRTLVHVLGQAASHQQQHPDHEGAIHVR</sequence>
<keyword evidence="1" id="KW-0274">FAD</keyword>
<dbReference type="InterPro" id="IPR005107">
    <property type="entry name" value="CO_DH_flav_C"/>
</dbReference>
<dbReference type="Gene3D" id="3.30.465.10">
    <property type="match status" value="2"/>
</dbReference>
<dbReference type="InterPro" id="IPR051312">
    <property type="entry name" value="Diverse_Substr_Oxidored"/>
</dbReference>
<evidence type="ECO:0000313" key="3">
    <source>
        <dbReference type="EMBL" id="AXR05060.1"/>
    </source>
</evidence>
<dbReference type="AlphaFoldDB" id="A0A346NHQ3"/>
<dbReference type="Proteomes" id="UP000262073">
    <property type="component" value="Chromosome"/>
</dbReference>
<dbReference type="GO" id="GO:0071949">
    <property type="term" value="F:FAD binding"/>
    <property type="evidence" value="ECO:0007669"/>
    <property type="project" value="InterPro"/>
</dbReference>
<dbReference type="PANTHER" id="PTHR42659">
    <property type="entry name" value="XANTHINE DEHYDROGENASE SUBUNIT C-RELATED"/>
    <property type="match status" value="1"/>
</dbReference>
<organism evidence="3 4">
    <name type="scientific">Salinimonas sediminis</name>
    <dbReference type="NCBI Taxonomy" id="2303538"/>
    <lineage>
        <taxon>Bacteria</taxon>
        <taxon>Pseudomonadati</taxon>
        <taxon>Pseudomonadota</taxon>
        <taxon>Gammaproteobacteria</taxon>
        <taxon>Alteromonadales</taxon>
        <taxon>Alteromonadaceae</taxon>
        <taxon>Alteromonas/Salinimonas group</taxon>
        <taxon>Salinimonas</taxon>
    </lineage>
</organism>
<dbReference type="Gene3D" id="3.30.43.10">
    <property type="entry name" value="Uridine Diphospho-n-acetylenolpyruvylglucosamine Reductase, domain 2"/>
    <property type="match status" value="1"/>
</dbReference>
<feature type="domain" description="FAD-binding PCMH-type" evidence="2">
    <location>
        <begin position="1"/>
        <end position="222"/>
    </location>
</feature>
<dbReference type="Pfam" id="PF03450">
    <property type="entry name" value="CO_deh_flav_C"/>
    <property type="match status" value="1"/>
</dbReference>
<keyword evidence="4" id="KW-1185">Reference proteome</keyword>
<name>A0A346NHQ3_9ALTE</name>
<proteinExistence type="predicted"/>
<evidence type="ECO:0000256" key="1">
    <source>
        <dbReference type="ARBA" id="ARBA00022827"/>
    </source>
</evidence>
<keyword evidence="1" id="KW-0285">Flavoprotein</keyword>
<dbReference type="PANTHER" id="PTHR42659:SF1">
    <property type="entry name" value="OXIDOREDUCTASE"/>
    <property type="match status" value="1"/>
</dbReference>
<dbReference type="OrthoDB" id="9814706at2"/>
<dbReference type="EMBL" id="CP031769">
    <property type="protein sequence ID" value="AXR05060.1"/>
    <property type="molecule type" value="Genomic_DNA"/>
</dbReference>